<keyword evidence="2" id="KW-1133">Transmembrane helix</keyword>
<accession>A0A1R0GMF6</accession>
<proteinExistence type="predicted"/>
<feature type="transmembrane region" description="Helical" evidence="2">
    <location>
        <begin position="51"/>
        <end position="71"/>
    </location>
</feature>
<feature type="region of interest" description="Disordered" evidence="1">
    <location>
        <begin position="1"/>
        <end position="36"/>
    </location>
</feature>
<keyword evidence="2" id="KW-0472">Membrane</keyword>
<feature type="compositionally biased region" description="Basic and acidic residues" evidence="1">
    <location>
        <begin position="19"/>
        <end position="36"/>
    </location>
</feature>
<organism evidence="3 4">
    <name type="scientific">Smittium mucronatum</name>
    <dbReference type="NCBI Taxonomy" id="133383"/>
    <lineage>
        <taxon>Eukaryota</taxon>
        <taxon>Fungi</taxon>
        <taxon>Fungi incertae sedis</taxon>
        <taxon>Zoopagomycota</taxon>
        <taxon>Kickxellomycotina</taxon>
        <taxon>Harpellomycetes</taxon>
        <taxon>Harpellales</taxon>
        <taxon>Legeriomycetaceae</taxon>
        <taxon>Smittium</taxon>
    </lineage>
</organism>
<feature type="compositionally biased region" description="Acidic residues" evidence="1">
    <location>
        <begin position="1"/>
        <end position="11"/>
    </location>
</feature>
<reference evidence="3 4" key="1">
    <citation type="journal article" date="2016" name="Mol. Biol. Evol.">
        <title>Genome-Wide Survey of Gut Fungi (Harpellales) Reveals the First Horizontally Transferred Ubiquitin Gene from a Mosquito Host.</title>
        <authorList>
            <person name="Wang Y."/>
            <person name="White M.M."/>
            <person name="Kvist S."/>
            <person name="Moncalvo J.M."/>
        </authorList>
    </citation>
    <scope>NUCLEOTIDE SEQUENCE [LARGE SCALE GENOMIC DNA]</scope>
    <source>
        <strain evidence="3 4">ALG-7-W6</strain>
    </source>
</reference>
<gene>
    <name evidence="3" type="ORF">AYI68_g7879</name>
</gene>
<keyword evidence="2" id="KW-0812">Transmembrane</keyword>
<protein>
    <submittedName>
        <fullName evidence="3">Uncharacterized protein</fullName>
    </submittedName>
</protein>
<dbReference type="Proteomes" id="UP000187455">
    <property type="component" value="Unassembled WGS sequence"/>
</dbReference>
<keyword evidence="4" id="KW-1185">Reference proteome</keyword>
<sequence length="72" mass="8480">MAEEDSFDLYGEDTFFTPENEKEPNSSSTNKKDKNHIDDDLFEGYMDSKKVSLLFLLEFFLSTFIVSFFFLQ</sequence>
<dbReference type="AlphaFoldDB" id="A0A1R0GMF6"/>
<evidence type="ECO:0000256" key="2">
    <source>
        <dbReference type="SAM" id="Phobius"/>
    </source>
</evidence>
<evidence type="ECO:0000313" key="3">
    <source>
        <dbReference type="EMBL" id="OLY78084.1"/>
    </source>
</evidence>
<dbReference type="EMBL" id="LSSL01007260">
    <property type="protein sequence ID" value="OLY78084.1"/>
    <property type="molecule type" value="Genomic_DNA"/>
</dbReference>
<evidence type="ECO:0000313" key="4">
    <source>
        <dbReference type="Proteomes" id="UP000187455"/>
    </source>
</evidence>
<name>A0A1R0GMF6_9FUNG</name>
<evidence type="ECO:0000256" key="1">
    <source>
        <dbReference type="SAM" id="MobiDB-lite"/>
    </source>
</evidence>
<comment type="caution">
    <text evidence="3">The sequence shown here is derived from an EMBL/GenBank/DDBJ whole genome shotgun (WGS) entry which is preliminary data.</text>
</comment>